<evidence type="ECO:0000256" key="2">
    <source>
        <dbReference type="ARBA" id="ARBA00001946"/>
    </source>
</evidence>
<protein>
    <recommendedName>
        <fullName evidence="4">phosphoglucomutase (alpha-D-glucose-1,6-bisphosphate-dependent)</fullName>
        <ecNumber evidence="4">5.4.2.2</ecNumber>
    </recommendedName>
</protein>
<dbReference type="Pfam" id="PF24947">
    <property type="entry name" value="PGM1_C_vert_fung"/>
    <property type="match status" value="1"/>
</dbReference>
<keyword evidence="6 9" id="KW-0479">Metal-binding</keyword>
<dbReference type="InterPro" id="IPR005846">
    <property type="entry name" value="A-D-PHexomutase_a/b/a-III"/>
</dbReference>
<dbReference type="EC" id="5.4.2.2" evidence="4"/>
<dbReference type="EMBL" id="JBHSCR010000005">
    <property type="protein sequence ID" value="MFC4347798.1"/>
    <property type="molecule type" value="Genomic_DNA"/>
</dbReference>
<feature type="domain" description="Alpha-D-phosphohexomutase alpha/beta/alpha" evidence="11">
    <location>
        <begin position="184"/>
        <end position="286"/>
    </location>
</feature>
<dbReference type="RefSeq" id="WP_068152368.1">
    <property type="nucleotide sequence ID" value="NZ_JBHSCR010000005.1"/>
</dbReference>
<evidence type="ECO:0000256" key="1">
    <source>
        <dbReference type="ARBA" id="ARBA00000443"/>
    </source>
</evidence>
<dbReference type="InterPro" id="IPR005844">
    <property type="entry name" value="A-D-PHexomutase_a/b/a-I"/>
</dbReference>
<dbReference type="InterPro" id="IPR016066">
    <property type="entry name" value="A-D-PHexomutase_CS"/>
</dbReference>
<comment type="similarity">
    <text evidence="3 9">Belongs to the phosphohexose mutase family.</text>
</comment>
<evidence type="ECO:0000256" key="4">
    <source>
        <dbReference type="ARBA" id="ARBA00012728"/>
    </source>
</evidence>
<dbReference type="PANTHER" id="PTHR22573:SF2">
    <property type="entry name" value="PHOSPHOGLUCOMUTASE"/>
    <property type="match status" value="1"/>
</dbReference>
<keyword evidence="8 13" id="KW-0413">Isomerase</keyword>
<dbReference type="PRINTS" id="PR00509">
    <property type="entry name" value="PGMPMM"/>
</dbReference>
<dbReference type="Pfam" id="PF02880">
    <property type="entry name" value="PGM_PMM_III"/>
    <property type="match status" value="1"/>
</dbReference>
<dbReference type="Pfam" id="PF02879">
    <property type="entry name" value="PGM_PMM_II"/>
    <property type="match status" value="1"/>
</dbReference>
<dbReference type="PANTHER" id="PTHR22573">
    <property type="entry name" value="PHOSPHOHEXOMUTASE FAMILY MEMBER"/>
    <property type="match status" value="1"/>
</dbReference>
<reference evidence="14" key="1">
    <citation type="journal article" date="2019" name="Int. J. Syst. Evol. Microbiol.">
        <title>The Global Catalogue of Microorganisms (GCM) 10K type strain sequencing project: providing services to taxonomists for standard genome sequencing and annotation.</title>
        <authorList>
            <consortium name="The Broad Institute Genomics Platform"/>
            <consortium name="The Broad Institute Genome Sequencing Center for Infectious Disease"/>
            <person name="Wu L."/>
            <person name="Ma J."/>
        </authorList>
    </citation>
    <scope>NUCLEOTIDE SEQUENCE [LARGE SCALE GENOMIC DNA]</scope>
    <source>
        <strain evidence="14">CGMCC 1.15304</strain>
    </source>
</reference>
<evidence type="ECO:0000256" key="8">
    <source>
        <dbReference type="ARBA" id="ARBA00023235"/>
    </source>
</evidence>
<gene>
    <name evidence="13" type="ORF">ACFO5Q_08085</name>
</gene>
<sequence length="543" mass="57564">MTIKTVKTSPFEGQKPGTSGLRKKVKVFQTPGYLENFVQSIFDALGGVEGASLVLGGDGRFYNDVAIQTILKMAAASGVARVVVGQNGFLSTPAASCVIRKGKHTGGIILSASHNPGGPDDDFGIKYNASNGGPAAEKITDAIYARTQTISEYRMLEAPDLDLGALGEVTLGDMQVEIVDPVADYIELMEDLFDFDAIRSLFKGGFRLCFDAMHAITGPYAKAIFEGALGAPEGTVINGDPSPNFGGGHPDPNPVYAKDLFNIMFGPDAPNMGAASDGDGDRNIVLGRSTYVAPSDSLAVLAANAQVVPAYNQGLRGVARSMPTSCAVDRVAAAMKIPCFETPTGWKYFGNLLDAGRATLCGEESAGTGSDHVREKDGIWAVLMWLNILAETGSSVADLLTSHWRTYGRNYYSRHDYEAVDARAAQELMAALRAKLSNLPGEQFGDETVELADDFSYSDPVDGSVASAQGIRVIFKSGSRVVYRLSGTGTEGATLRVYIERYVAGPEGLNEDTQEALAPLIETAGELAEIAKHTGRTEPSVIS</sequence>
<evidence type="ECO:0000259" key="11">
    <source>
        <dbReference type="Pfam" id="PF02879"/>
    </source>
</evidence>
<evidence type="ECO:0000256" key="7">
    <source>
        <dbReference type="ARBA" id="ARBA00022842"/>
    </source>
</evidence>
<dbReference type="GO" id="GO:0004614">
    <property type="term" value="F:phosphoglucomutase activity"/>
    <property type="evidence" value="ECO:0007669"/>
    <property type="project" value="UniProtKB-EC"/>
</dbReference>
<comment type="caution">
    <text evidence="13">The sequence shown here is derived from an EMBL/GenBank/DDBJ whole genome shotgun (WGS) entry which is preliminary data.</text>
</comment>
<feature type="domain" description="Alpha-D-phosphohexomutase alpha/beta/alpha" evidence="12">
    <location>
        <begin position="295"/>
        <end position="407"/>
    </location>
</feature>
<name>A0ABV8U9A6_9PROT</name>
<dbReference type="InterPro" id="IPR005845">
    <property type="entry name" value="A-D-PHexomutase_a/b/a-II"/>
</dbReference>
<evidence type="ECO:0000256" key="3">
    <source>
        <dbReference type="ARBA" id="ARBA00010231"/>
    </source>
</evidence>
<dbReference type="PROSITE" id="PS00710">
    <property type="entry name" value="PGM_PMM"/>
    <property type="match status" value="1"/>
</dbReference>
<organism evidence="13 14">
    <name type="scientific">Kordiimonas lipolytica</name>
    <dbReference type="NCBI Taxonomy" id="1662421"/>
    <lineage>
        <taxon>Bacteria</taxon>
        <taxon>Pseudomonadati</taxon>
        <taxon>Pseudomonadota</taxon>
        <taxon>Alphaproteobacteria</taxon>
        <taxon>Kordiimonadales</taxon>
        <taxon>Kordiimonadaceae</taxon>
        <taxon>Kordiimonas</taxon>
    </lineage>
</organism>
<dbReference type="NCBIfam" id="NF005737">
    <property type="entry name" value="PRK07564.1-1"/>
    <property type="match status" value="1"/>
</dbReference>
<keyword evidence="14" id="KW-1185">Reference proteome</keyword>
<dbReference type="Gene3D" id="3.30.310.50">
    <property type="entry name" value="Alpha-D-phosphohexomutase, C-terminal domain"/>
    <property type="match status" value="1"/>
</dbReference>
<accession>A0ABV8U9A6</accession>
<evidence type="ECO:0000313" key="14">
    <source>
        <dbReference type="Proteomes" id="UP001595776"/>
    </source>
</evidence>
<evidence type="ECO:0000256" key="6">
    <source>
        <dbReference type="ARBA" id="ARBA00022723"/>
    </source>
</evidence>
<dbReference type="SUPFAM" id="SSF55957">
    <property type="entry name" value="Phosphoglucomutase, C-terminal domain"/>
    <property type="match status" value="1"/>
</dbReference>
<evidence type="ECO:0000256" key="9">
    <source>
        <dbReference type="RuleBase" id="RU004326"/>
    </source>
</evidence>
<dbReference type="Proteomes" id="UP001595776">
    <property type="component" value="Unassembled WGS sequence"/>
</dbReference>
<dbReference type="InterPro" id="IPR045244">
    <property type="entry name" value="PGM"/>
</dbReference>
<dbReference type="SUPFAM" id="SSF53738">
    <property type="entry name" value="Phosphoglucomutase, first 3 domains"/>
    <property type="match status" value="3"/>
</dbReference>
<dbReference type="InterPro" id="IPR005841">
    <property type="entry name" value="Alpha-D-phosphohexomutase_SF"/>
</dbReference>
<dbReference type="InterPro" id="IPR036900">
    <property type="entry name" value="A-D-PHexomutase_C_sf"/>
</dbReference>
<comment type="catalytic activity">
    <reaction evidence="1">
        <text>alpha-D-glucose 1-phosphate = alpha-D-glucose 6-phosphate</text>
        <dbReference type="Rhea" id="RHEA:23536"/>
        <dbReference type="ChEBI" id="CHEBI:58225"/>
        <dbReference type="ChEBI" id="CHEBI:58601"/>
        <dbReference type="EC" id="5.4.2.2"/>
    </reaction>
</comment>
<evidence type="ECO:0000256" key="5">
    <source>
        <dbReference type="ARBA" id="ARBA00022553"/>
    </source>
</evidence>
<evidence type="ECO:0000313" key="13">
    <source>
        <dbReference type="EMBL" id="MFC4347798.1"/>
    </source>
</evidence>
<proteinExistence type="inferred from homology"/>
<evidence type="ECO:0000259" key="10">
    <source>
        <dbReference type="Pfam" id="PF02878"/>
    </source>
</evidence>
<keyword evidence="7 9" id="KW-0460">Magnesium</keyword>
<feature type="domain" description="Alpha-D-phosphohexomutase alpha/beta/alpha" evidence="10">
    <location>
        <begin position="14"/>
        <end position="153"/>
    </location>
</feature>
<keyword evidence="5" id="KW-0597">Phosphoprotein</keyword>
<evidence type="ECO:0000259" key="12">
    <source>
        <dbReference type="Pfam" id="PF02880"/>
    </source>
</evidence>
<dbReference type="InterPro" id="IPR016055">
    <property type="entry name" value="A-D-PHexomutase_a/b/a-I/II/III"/>
</dbReference>
<dbReference type="Gene3D" id="3.40.120.10">
    <property type="entry name" value="Alpha-D-Glucose-1,6-Bisphosphate, subunit A, domain 3"/>
    <property type="match status" value="3"/>
</dbReference>
<comment type="cofactor">
    <cofactor evidence="2">
        <name>Mg(2+)</name>
        <dbReference type="ChEBI" id="CHEBI:18420"/>
    </cofactor>
</comment>
<dbReference type="Pfam" id="PF02878">
    <property type="entry name" value="PGM_PMM_I"/>
    <property type="match status" value="1"/>
</dbReference>